<comment type="caution">
    <text evidence="1">The sequence shown here is derived from an EMBL/GenBank/DDBJ whole genome shotgun (WGS) entry which is preliminary data.</text>
</comment>
<keyword evidence="1" id="KW-0560">Oxidoreductase</keyword>
<name>D1YLR3_LACGS</name>
<dbReference type="EMBL" id="ADFT01000035">
    <property type="protein sequence ID" value="EFB61621.1"/>
    <property type="molecule type" value="Genomic_DNA"/>
</dbReference>
<evidence type="ECO:0000313" key="2">
    <source>
        <dbReference type="Proteomes" id="UP000003684"/>
    </source>
</evidence>
<reference evidence="1 2" key="1">
    <citation type="submission" date="2009-12" db="EMBL/GenBank/DDBJ databases">
        <title>Genome Sequence of Lactobacillus gasseri 224-1.</title>
        <authorList>
            <person name="Durkin A.S."/>
            <person name="Madupu R."/>
            <person name="Torralba M."/>
            <person name="Methe B."/>
            <person name="Sutton G."/>
            <person name="Strausberg R.L."/>
            <person name="Nelson K.E."/>
        </authorList>
    </citation>
    <scope>NUCLEOTIDE SEQUENCE [LARGE SCALE GENOMIC DNA]</scope>
    <source>
        <strain evidence="1 2">224-1</strain>
    </source>
</reference>
<accession>D1YLR3</accession>
<proteinExistence type="predicted"/>
<dbReference type="GO" id="GO:0004748">
    <property type="term" value="F:ribonucleoside-diphosphate reductase activity, thioredoxin disulfide as acceptor"/>
    <property type="evidence" value="ECO:0007669"/>
    <property type="project" value="UniProtKB-EC"/>
</dbReference>
<dbReference type="AlphaFoldDB" id="D1YLR3"/>
<sequence length="63" mass="7532">MNKKSYYKTSNWNAVEDQVDRSAWARLNDIVYEPRRVPIHEDRDEFSISLKLNKLCSYIVLVL</sequence>
<protein>
    <submittedName>
        <fullName evidence="1">Ribonucleotide-diphosphate reductase subunit beta</fullName>
        <ecNumber evidence="1">1.17.4.1</ecNumber>
    </submittedName>
</protein>
<evidence type="ECO:0000313" key="1">
    <source>
        <dbReference type="EMBL" id="EFB61621.1"/>
    </source>
</evidence>
<dbReference type="EC" id="1.17.4.1" evidence="1"/>
<dbReference type="Proteomes" id="UP000003684">
    <property type="component" value="Unassembled WGS sequence"/>
</dbReference>
<gene>
    <name evidence="1" type="primary">nrdF</name>
    <name evidence="1" type="ORF">HMPREF9209_2282</name>
</gene>
<organism evidence="1 2">
    <name type="scientific">Lactobacillus gasseri 224-1</name>
    <dbReference type="NCBI Taxonomy" id="679196"/>
    <lineage>
        <taxon>Bacteria</taxon>
        <taxon>Bacillati</taxon>
        <taxon>Bacillota</taxon>
        <taxon>Bacilli</taxon>
        <taxon>Lactobacillales</taxon>
        <taxon>Lactobacillaceae</taxon>
        <taxon>Lactobacillus</taxon>
    </lineage>
</organism>